<reference evidence="1 2" key="1">
    <citation type="submission" date="2021-03" db="EMBL/GenBank/DDBJ databases">
        <title>Antimicrobial resistance genes in bacteria isolated from Japanese honey, and their potential for conferring macrolide and lincosamide resistance in the American foulbrood pathogen Paenibacillus larvae.</title>
        <authorList>
            <person name="Okamoto M."/>
            <person name="Kumagai M."/>
            <person name="Kanamori H."/>
            <person name="Takamatsu D."/>
        </authorList>
    </citation>
    <scope>NUCLEOTIDE SEQUENCE [LARGE SCALE GENOMIC DNA]</scope>
    <source>
        <strain evidence="1 2">J42TS3</strain>
    </source>
</reference>
<keyword evidence="2" id="KW-1185">Reference proteome</keyword>
<organism evidence="1 2">
    <name type="scientific">Paenibacillus vini</name>
    <dbReference type="NCBI Taxonomy" id="1476024"/>
    <lineage>
        <taxon>Bacteria</taxon>
        <taxon>Bacillati</taxon>
        <taxon>Bacillota</taxon>
        <taxon>Bacilli</taxon>
        <taxon>Bacillales</taxon>
        <taxon>Paenibacillaceae</taxon>
        <taxon>Paenibacillus</taxon>
    </lineage>
</organism>
<evidence type="ECO:0000313" key="1">
    <source>
        <dbReference type="EMBL" id="GIP51642.1"/>
    </source>
</evidence>
<sequence>MGNLSSIDNAGHHRIIDLLHQGSVAPVTPSAPSVPSVPYVSRSFHPLRQPIMRNYNPMLNVCFVNNIKKT</sequence>
<dbReference type="Proteomes" id="UP000679992">
    <property type="component" value="Unassembled WGS sequence"/>
</dbReference>
<protein>
    <submittedName>
        <fullName evidence="1">Uncharacterized protein</fullName>
    </submittedName>
</protein>
<proteinExistence type="predicted"/>
<gene>
    <name evidence="1" type="ORF">J42TS3_06770</name>
</gene>
<name>A0ABQ4M7M9_9BACL</name>
<accession>A0ABQ4M7M9</accession>
<dbReference type="EMBL" id="BOSL01000002">
    <property type="protein sequence ID" value="GIP51642.1"/>
    <property type="molecule type" value="Genomic_DNA"/>
</dbReference>
<evidence type="ECO:0000313" key="2">
    <source>
        <dbReference type="Proteomes" id="UP000679992"/>
    </source>
</evidence>
<comment type="caution">
    <text evidence="1">The sequence shown here is derived from an EMBL/GenBank/DDBJ whole genome shotgun (WGS) entry which is preliminary data.</text>
</comment>